<gene>
    <name evidence="1" type="ORF">K488DRAFT_57733</name>
</gene>
<evidence type="ECO:0000313" key="2">
    <source>
        <dbReference type="Proteomes" id="UP000814128"/>
    </source>
</evidence>
<keyword evidence="2" id="KW-1185">Reference proteome</keyword>
<reference evidence="1" key="1">
    <citation type="submission" date="2021-02" db="EMBL/GenBank/DDBJ databases">
        <authorList>
            <consortium name="DOE Joint Genome Institute"/>
            <person name="Ahrendt S."/>
            <person name="Looney B.P."/>
            <person name="Miyauchi S."/>
            <person name="Morin E."/>
            <person name="Drula E."/>
            <person name="Courty P.E."/>
            <person name="Chicoki N."/>
            <person name="Fauchery L."/>
            <person name="Kohler A."/>
            <person name="Kuo A."/>
            <person name="Labutti K."/>
            <person name="Pangilinan J."/>
            <person name="Lipzen A."/>
            <person name="Riley R."/>
            <person name="Andreopoulos W."/>
            <person name="He G."/>
            <person name="Johnson J."/>
            <person name="Barry K.W."/>
            <person name="Grigoriev I.V."/>
            <person name="Nagy L."/>
            <person name="Hibbett D."/>
            <person name="Henrissat B."/>
            <person name="Matheny P.B."/>
            <person name="Labbe J."/>
            <person name="Martin F."/>
        </authorList>
    </citation>
    <scope>NUCLEOTIDE SEQUENCE</scope>
    <source>
        <strain evidence="1">EC-137</strain>
    </source>
</reference>
<dbReference type="Proteomes" id="UP000814128">
    <property type="component" value="Unassembled WGS sequence"/>
</dbReference>
<dbReference type="EMBL" id="MU273721">
    <property type="protein sequence ID" value="KAI0028802.1"/>
    <property type="molecule type" value="Genomic_DNA"/>
</dbReference>
<protein>
    <submittedName>
        <fullName evidence="1">Piwi domain-containing protein</fullName>
    </submittedName>
</protein>
<organism evidence="1 2">
    <name type="scientific">Vararia minispora EC-137</name>
    <dbReference type="NCBI Taxonomy" id="1314806"/>
    <lineage>
        <taxon>Eukaryota</taxon>
        <taxon>Fungi</taxon>
        <taxon>Dikarya</taxon>
        <taxon>Basidiomycota</taxon>
        <taxon>Agaricomycotina</taxon>
        <taxon>Agaricomycetes</taxon>
        <taxon>Russulales</taxon>
        <taxon>Lachnocladiaceae</taxon>
        <taxon>Vararia</taxon>
    </lineage>
</organism>
<sequence length="879" mass="95667">MSGRGSHGRGRGGPRGGGGGGGGGGGPGGRGGSPSGRGGGTPGGGGGDGGGFRGGRGGGDFRGGRGGGGGRGGFDGGRGRGGGGRGGTTFANVPNIYNPTPNSPIAVDARIARAGGLVTRSQSQRRGPERPARPGYGTAGRAIVVRANFFAIDLKKDKFFEYSIKITPEPKSQKARVKRRIIDIFEQSGAAAQYRNYIVHDGLERLVAARELPQPLHGLVSYFERGDHGPPPNADEYEVSIEFTKELPTAPLKKYIEGNVSVFTKGTDEVGPVISALNLVMQWHASQVGFRNGKNRFFFNDDEKGQIGQRLDALMGFFSSVRPVYKAIMVKVNVCMSAFHQPGNLADAMRNFQTASFGGNSAEFMRKVKVSTSHLGYKRVKMIQKVANDKTAARHSFNCQELGGNVTVQQYFQQKYGITLRYPNAPLVDVGAPGKPTYLPAEVCTIEPGEAHYGRLAPDETSRMLLLANRRPAVNAHYITLQGLSKLGLDNRPILQEFGVRVSQSMTIIPARELPPPGISYAGRTAYANNGSWNFVGYKFHHGARISKWGVMVVIDGDPYYQSTSDPALLGWIRGFADKCKASGMAVPNPPVVKGVQLPPQPQDPGRLRAIRCTENKLRECRDFDIIIVLLQRRDDYIYPAIKRCAAVELGVHTQCIQLDKAMKERGQDQYFSNVALKVNAKLGGVNHRLSPDSMKWLTEKRTMMVGIDVTHPGPTSVPGTPSIAAVVASVDQDFAQFPASLRIQESSQEETKLALEDMMIERLQAFRRRSKSLPERIIIFRDGVSDGQYDMVIYKELPEIFKAFKRIDPKQPKYSPKLSVIICGKRHHARFYATTEENADKNGNTRPGTVLDKGVTSIRDYDFYLQAHAGLQGTVRPT</sequence>
<evidence type="ECO:0000313" key="1">
    <source>
        <dbReference type="EMBL" id="KAI0028802.1"/>
    </source>
</evidence>
<feature type="non-terminal residue" evidence="1">
    <location>
        <position position="879"/>
    </location>
</feature>
<name>A0ACB8QAS9_9AGAM</name>
<comment type="caution">
    <text evidence="1">The sequence shown here is derived from an EMBL/GenBank/DDBJ whole genome shotgun (WGS) entry which is preliminary data.</text>
</comment>
<proteinExistence type="predicted"/>
<reference evidence="1" key="2">
    <citation type="journal article" date="2022" name="New Phytol.">
        <title>Evolutionary transition to the ectomycorrhizal habit in the genomes of a hyperdiverse lineage of mushroom-forming fungi.</title>
        <authorList>
            <person name="Looney B."/>
            <person name="Miyauchi S."/>
            <person name="Morin E."/>
            <person name="Drula E."/>
            <person name="Courty P.E."/>
            <person name="Kohler A."/>
            <person name="Kuo A."/>
            <person name="LaButti K."/>
            <person name="Pangilinan J."/>
            <person name="Lipzen A."/>
            <person name="Riley R."/>
            <person name="Andreopoulos W."/>
            <person name="He G."/>
            <person name="Johnson J."/>
            <person name="Nolan M."/>
            <person name="Tritt A."/>
            <person name="Barry K.W."/>
            <person name="Grigoriev I.V."/>
            <person name="Nagy L.G."/>
            <person name="Hibbett D."/>
            <person name="Henrissat B."/>
            <person name="Matheny P.B."/>
            <person name="Labbe J."/>
            <person name="Martin F.M."/>
        </authorList>
    </citation>
    <scope>NUCLEOTIDE SEQUENCE</scope>
    <source>
        <strain evidence="1">EC-137</strain>
    </source>
</reference>
<accession>A0ACB8QAS9</accession>